<feature type="transmembrane region" description="Helical" evidence="1">
    <location>
        <begin position="12"/>
        <end position="29"/>
    </location>
</feature>
<dbReference type="Pfam" id="PF20482">
    <property type="entry name" value="DUF6722"/>
    <property type="match status" value="1"/>
</dbReference>
<sequence>MRKEIGKWLMDVAKYVLTAVIISTAFSGMGEIWMYVIAGIIVTATVGLGLWLIRDKQKEE</sequence>
<dbReference type="Proteomes" id="UP000824023">
    <property type="component" value="Unassembled WGS sequence"/>
</dbReference>
<proteinExistence type="predicted"/>
<dbReference type="InterPro" id="IPR046568">
    <property type="entry name" value="DUF6722"/>
</dbReference>
<dbReference type="AlphaFoldDB" id="A0A9D2A2U4"/>
<reference evidence="2" key="2">
    <citation type="submission" date="2021-04" db="EMBL/GenBank/DDBJ databases">
        <authorList>
            <person name="Gilroy R."/>
        </authorList>
    </citation>
    <scope>NUCLEOTIDE SEQUENCE</scope>
    <source>
        <strain evidence="2">ChiHjej12B11-24981</strain>
    </source>
</reference>
<organism evidence="2 3">
    <name type="scientific">Candidatus Bacteroides merdipullorum</name>
    <dbReference type="NCBI Taxonomy" id="2838474"/>
    <lineage>
        <taxon>Bacteria</taxon>
        <taxon>Pseudomonadati</taxon>
        <taxon>Bacteroidota</taxon>
        <taxon>Bacteroidia</taxon>
        <taxon>Bacteroidales</taxon>
        <taxon>Bacteroidaceae</taxon>
        <taxon>Bacteroides</taxon>
    </lineage>
</organism>
<evidence type="ECO:0000313" key="2">
    <source>
        <dbReference type="EMBL" id="HIZ00858.1"/>
    </source>
</evidence>
<gene>
    <name evidence="2" type="ORF">H9819_01210</name>
</gene>
<reference evidence="2" key="1">
    <citation type="journal article" date="2021" name="PeerJ">
        <title>Extensive microbial diversity within the chicken gut microbiome revealed by metagenomics and culture.</title>
        <authorList>
            <person name="Gilroy R."/>
            <person name="Ravi A."/>
            <person name="Getino M."/>
            <person name="Pursley I."/>
            <person name="Horton D.L."/>
            <person name="Alikhan N.F."/>
            <person name="Baker D."/>
            <person name="Gharbi K."/>
            <person name="Hall N."/>
            <person name="Watson M."/>
            <person name="Adriaenssens E.M."/>
            <person name="Foster-Nyarko E."/>
            <person name="Jarju S."/>
            <person name="Secka A."/>
            <person name="Antonio M."/>
            <person name="Oren A."/>
            <person name="Chaudhuri R.R."/>
            <person name="La Ragione R."/>
            <person name="Hildebrand F."/>
            <person name="Pallen M.J."/>
        </authorList>
    </citation>
    <scope>NUCLEOTIDE SEQUENCE</scope>
    <source>
        <strain evidence="2">ChiHjej12B11-24981</strain>
    </source>
</reference>
<keyword evidence="1" id="KW-0812">Transmembrane</keyword>
<comment type="caution">
    <text evidence="2">The sequence shown here is derived from an EMBL/GenBank/DDBJ whole genome shotgun (WGS) entry which is preliminary data.</text>
</comment>
<keyword evidence="1" id="KW-1133">Transmembrane helix</keyword>
<evidence type="ECO:0000256" key="1">
    <source>
        <dbReference type="SAM" id="Phobius"/>
    </source>
</evidence>
<dbReference type="EMBL" id="DXCK01000021">
    <property type="protein sequence ID" value="HIZ00858.1"/>
    <property type="molecule type" value="Genomic_DNA"/>
</dbReference>
<name>A0A9D2A2U4_9BACE</name>
<keyword evidence="1" id="KW-0472">Membrane</keyword>
<feature type="transmembrane region" description="Helical" evidence="1">
    <location>
        <begin position="35"/>
        <end position="53"/>
    </location>
</feature>
<evidence type="ECO:0000313" key="3">
    <source>
        <dbReference type="Proteomes" id="UP000824023"/>
    </source>
</evidence>
<protein>
    <submittedName>
        <fullName evidence="2">Uncharacterized protein</fullName>
    </submittedName>
</protein>
<accession>A0A9D2A2U4</accession>